<name>A0ABT2UBX3_9BACL</name>
<evidence type="ECO:0000313" key="2">
    <source>
        <dbReference type="Proteomes" id="UP001652445"/>
    </source>
</evidence>
<dbReference type="Proteomes" id="UP001652445">
    <property type="component" value="Unassembled WGS sequence"/>
</dbReference>
<sequence>MNDHEHVETLIVGATFAGIGVGACLGENGLIVERTMLPGHEFINSYQPGKGWNIERQQPLAEQLQQQWRSKGLLTKDGKVHLGGIAPTVHKLLLDSKQPIRLMNEIVEVCPDKSGGWRVTVFDASGIRTLTAGRIIDTTSDCRSAPGRYQAKAKFIGAALHRTNTEEAQKEIPQAWQHAIIPGAYDSEAYLQLPIDMGATWEQARYELFQSWSERPEELKPWTIAAIADAFTYHVSSGHKQIAEGWDWLPSCAYDNPLEAIEAGIRYYEERVVTSS</sequence>
<keyword evidence="2" id="KW-1185">Reference proteome</keyword>
<reference evidence="1 2" key="1">
    <citation type="submission" date="2022-09" db="EMBL/GenBank/DDBJ databases">
        <authorList>
            <person name="Han X.L."/>
            <person name="Wang Q."/>
            <person name="Lu T."/>
        </authorList>
    </citation>
    <scope>NUCLEOTIDE SEQUENCE [LARGE SCALE GENOMIC DNA]</scope>
    <source>
        <strain evidence="1 2">WQ 127069</strain>
    </source>
</reference>
<dbReference type="InterPro" id="IPR036188">
    <property type="entry name" value="FAD/NAD-bd_sf"/>
</dbReference>
<organism evidence="1 2">
    <name type="scientific">Paenibacillus baimaensis</name>
    <dbReference type="NCBI Taxonomy" id="2982185"/>
    <lineage>
        <taxon>Bacteria</taxon>
        <taxon>Bacillati</taxon>
        <taxon>Bacillota</taxon>
        <taxon>Bacilli</taxon>
        <taxon>Bacillales</taxon>
        <taxon>Paenibacillaceae</taxon>
        <taxon>Paenibacillus</taxon>
    </lineage>
</organism>
<evidence type="ECO:0000313" key="1">
    <source>
        <dbReference type="EMBL" id="MCU6792123.1"/>
    </source>
</evidence>
<accession>A0ABT2UBX3</accession>
<proteinExistence type="predicted"/>
<dbReference type="EMBL" id="JAOQIO010000018">
    <property type="protein sequence ID" value="MCU6792123.1"/>
    <property type="molecule type" value="Genomic_DNA"/>
</dbReference>
<comment type="caution">
    <text evidence="1">The sequence shown here is derived from an EMBL/GenBank/DDBJ whole genome shotgun (WGS) entry which is preliminary data.</text>
</comment>
<dbReference type="SUPFAM" id="SSF51905">
    <property type="entry name" value="FAD/NAD(P)-binding domain"/>
    <property type="match status" value="1"/>
</dbReference>
<dbReference type="RefSeq" id="WP_262683527.1">
    <property type="nucleotide sequence ID" value="NZ_JAOQIO010000018.1"/>
</dbReference>
<gene>
    <name evidence="1" type="ORF">OB236_08290</name>
</gene>
<protein>
    <submittedName>
        <fullName evidence="1">Uncharacterized protein</fullName>
    </submittedName>
</protein>